<feature type="domain" description="PIN" evidence="1">
    <location>
        <begin position="13"/>
        <end position="113"/>
    </location>
</feature>
<dbReference type="CDD" id="cd09883">
    <property type="entry name" value="PIN_VapC_PhoHL-ATPase"/>
    <property type="match status" value="1"/>
</dbReference>
<name>A0A0G1JD58_9BACT</name>
<dbReference type="Gene3D" id="3.40.50.1010">
    <property type="entry name" value="5'-nuclease"/>
    <property type="match status" value="1"/>
</dbReference>
<dbReference type="Pfam" id="PF13638">
    <property type="entry name" value="PIN_4"/>
    <property type="match status" value="1"/>
</dbReference>
<feature type="non-terminal residue" evidence="2">
    <location>
        <position position="115"/>
    </location>
</feature>
<evidence type="ECO:0000313" key="2">
    <source>
        <dbReference type="EMBL" id="KKT41952.1"/>
    </source>
</evidence>
<evidence type="ECO:0000313" key="3">
    <source>
        <dbReference type="Proteomes" id="UP000034736"/>
    </source>
</evidence>
<accession>A0A0G1JD58</accession>
<organism evidence="2 3">
    <name type="scientific">Candidatus Giovannonibacteria bacterium GW2011_GWA2_44_13b</name>
    <dbReference type="NCBI Taxonomy" id="1618647"/>
    <lineage>
        <taxon>Bacteria</taxon>
        <taxon>Candidatus Giovannoniibacteriota</taxon>
    </lineage>
</organism>
<gene>
    <name evidence="2" type="ORF">UW30_C0003G0052</name>
</gene>
<dbReference type="EMBL" id="LCHU01000003">
    <property type="protein sequence ID" value="KKT41952.1"/>
    <property type="molecule type" value="Genomic_DNA"/>
</dbReference>
<dbReference type="InterPro" id="IPR002716">
    <property type="entry name" value="PIN_dom"/>
</dbReference>
<comment type="caution">
    <text evidence="2">The sequence shown here is derived from an EMBL/GenBank/DDBJ whole genome shotgun (WGS) entry which is preliminary data.</text>
</comment>
<sequence>MSENAGLKSRKIIVPDTCVLINDPEAINHFQEHDVVLHGSAVLGELDKKKYDPETAYEARHAIRSIDEYAKRGSVHDGILTPGGGNYYVSFTKDEDFRYLPVGLEQKNDNRIILL</sequence>
<proteinExistence type="predicted"/>
<evidence type="ECO:0000259" key="1">
    <source>
        <dbReference type="Pfam" id="PF13638"/>
    </source>
</evidence>
<protein>
    <submittedName>
        <fullName evidence="2">PhoH family protein</fullName>
    </submittedName>
</protein>
<dbReference type="AlphaFoldDB" id="A0A0G1JD58"/>
<dbReference type="Proteomes" id="UP000034736">
    <property type="component" value="Unassembled WGS sequence"/>
</dbReference>
<reference evidence="2 3" key="1">
    <citation type="journal article" date="2015" name="Nature">
        <title>rRNA introns, odd ribosomes, and small enigmatic genomes across a large radiation of phyla.</title>
        <authorList>
            <person name="Brown C.T."/>
            <person name="Hug L.A."/>
            <person name="Thomas B.C."/>
            <person name="Sharon I."/>
            <person name="Castelle C.J."/>
            <person name="Singh A."/>
            <person name="Wilkins M.J."/>
            <person name="Williams K.H."/>
            <person name="Banfield J.F."/>
        </authorList>
    </citation>
    <scope>NUCLEOTIDE SEQUENCE [LARGE SCALE GENOMIC DNA]</scope>
</reference>